<name>X1ADN0_9ZZZZ</name>
<accession>X1ADN0</accession>
<dbReference type="EMBL" id="BART01011091">
    <property type="protein sequence ID" value="GAG80635.1"/>
    <property type="molecule type" value="Genomic_DNA"/>
</dbReference>
<keyword evidence="1" id="KW-0812">Transmembrane</keyword>
<keyword evidence="1" id="KW-1133">Transmembrane helix</keyword>
<reference evidence="2" key="1">
    <citation type="journal article" date="2014" name="Front. Microbiol.">
        <title>High frequency of phylogenetically diverse reductive dehalogenase-homologous genes in deep subseafloor sedimentary metagenomes.</title>
        <authorList>
            <person name="Kawai M."/>
            <person name="Futagami T."/>
            <person name="Toyoda A."/>
            <person name="Takaki Y."/>
            <person name="Nishi S."/>
            <person name="Hori S."/>
            <person name="Arai W."/>
            <person name="Tsubouchi T."/>
            <person name="Morono Y."/>
            <person name="Uchiyama I."/>
            <person name="Ito T."/>
            <person name="Fujiyama A."/>
            <person name="Inagaki F."/>
            <person name="Takami H."/>
        </authorList>
    </citation>
    <scope>NUCLEOTIDE SEQUENCE</scope>
    <source>
        <strain evidence="2">Expedition CK06-06</strain>
    </source>
</reference>
<protein>
    <submittedName>
        <fullName evidence="2">Uncharacterized protein</fullName>
    </submittedName>
</protein>
<dbReference type="AlphaFoldDB" id="X1ADN0"/>
<sequence>MIKKMLNYIMSNTRRAYVLLSITFMIGFLLMVITISTHELDKIEFSELYEIVIFIIFSFGMFISFISIGIMSGIYTTNLQHNQMIKEMKG</sequence>
<feature type="transmembrane region" description="Helical" evidence="1">
    <location>
        <begin position="16"/>
        <end position="36"/>
    </location>
</feature>
<organism evidence="2">
    <name type="scientific">marine sediment metagenome</name>
    <dbReference type="NCBI Taxonomy" id="412755"/>
    <lineage>
        <taxon>unclassified sequences</taxon>
        <taxon>metagenomes</taxon>
        <taxon>ecological metagenomes</taxon>
    </lineage>
</organism>
<evidence type="ECO:0000313" key="2">
    <source>
        <dbReference type="EMBL" id="GAG80635.1"/>
    </source>
</evidence>
<evidence type="ECO:0000256" key="1">
    <source>
        <dbReference type="SAM" id="Phobius"/>
    </source>
</evidence>
<feature type="transmembrane region" description="Helical" evidence="1">
    <location>
        <begin position="48"/>
        <end position="76"/>
    </location>
</feature>
<proteinExistence type="predicted"/>
<keyword evidence="1" id="KW-0472">Membrane</keyword>
<comment type="caution">
    <text evidence="2">The sequence shown here is derived from an EMBL/GenBank/DDBJ whole genome shotgun (WGS) entry which is preliminary data.</text>
</comment>
<gene>
    <name evidence="2" type="ORF">S01H4_23801</name>
</gene>